<dbReference type="Proteomes" id="UP001162972">
    <property type="component" value="Chromosome 16"/>
</dbReference>
<dbReference type="AlphaFoldDB" id="A0AAD6KHQ7"/>
<name>A0AAD6KHQ7_9ROSI</name>
<organism evidence="1 2">
    <name type="scientific">Salix udensis</name>
    <dbReference type="NCBI Taxonomy" id="889485"/>
    <lineage>
        <taxon>Eukaryota</taxon>
        <taxon>Viridiplantae</taxon>
        <taxon>Streptophyta</taxon>
        <taxon>Embryophyta</taxon>
        <taxon>Tracheophyta</taxon>
        <taxon>Spermatophyta</taxon>
        <taxon>Magnoliopsida</taxon>
        <taxon>eudicotyledons</taxon>
        <taxon>Gunneridae</taxon>
        <taxon>Pentapetalae</taxon>
        <taxon>rosids</taxon>
        <taxon>fabids</taxon>
        <taxon>Malpighiales</taxon>
        <taxon>Salicaceae</taxon>
        <taxon>Saliceae</taxon>
        <taxon>Salix</taxon>
    </lineage>
</organism>
<reference evidence="1 2" key="1">
    <citation type="journal article" date="2023" name="Int. J. Mol. Sci.">
        <title>De Novo Assembly and Annotation of 11 Diverse Shrub Willow (Salix) Genomes Reveals Novel Gene Organization in Sex-Linked Regions.</title>
        <authorList>
            <person name="Hyden B."/>
            <person name="Feng K."/>
            <person name="Yates T.B."/>
            <person name="Jawdy S."/>
            <person name="Cereghino C."/>
            <person name="Smart L.B."/>
            <person name="Muchero W."/>
        </authorList>
    </citation>
    <scope>NUCLEOTIDE SEQUENCE [LARGE SCALE GENOMIC DNA]</scope>
    <source>
        <tissue evidence="1">Shoot tip</tissue>
    </source>
</reference>
<sequence>MPGLYCLTRSSVLILQPRLHCGFHSSIVSAFFFCRSTSFFFFQFHSFKLIFLQLNLVFCSQY</sequence>
<evidence type="ECO:0000313" key="2">
    <source>
        <dbReference type="Proteomes" id="UP001162972"/>
    </source>
</evidence>
<evidence type="ECO:0000313" key="1">
    <source>
        <dbReference type="EMBL" id="KAJ6423638.1"/>
    </source>
</evidence>
<gene>
    <name evidence="1" type="ORF">OIU84_024584</name>
</gene>
<protein>
    <submittedName>
        <fullName evidence="1">Uncharacterized protein</fullName>
    </submittedName>
</protein>
<comment type="caution">
    <text evidence="1">The sequence shown here is derived from an EMBL/GenBank/DDBJ whole genome shotgun (WGS) entry which is preliminary data.</text>
</comment>
<accession>A0AAD6KHQ7</accession>
<dbReference type="EMBL" id="JAPFFJ010000006">
    <property type="protein sequence ID" value="KAJ6423638.1"/>
    <property type="molecule type" value="Genomic_DNA"/>
</dbReference>
<proteinExistence type="predicted"/>
<keyword evidence="2" id="KW-1185">Reference proteome</keyword>